<keyword evidence="2" id="KW-1185">Reference proteome</keyword>
<reference evidence="1" key="1">
    <citation type="journal article" date="2023" name="Plant J.">
        <title>The genome of the king protea, Protea cynaroides.</title>
        <authorList>
            <person name="Chang J."/>
            <person name="Duong T.A."/>
            <person name="Schoeman C."/>
            <person name="Ma X."/>
            <person name="Roodt D."/>
            <person name="Barker N."/>
            <person name="Li Z."/>
            <person name="Van de Peer Y."/>
            <person name="Mizrachi E."/>
        </authorList>
    </citation>
    <scope>NUCLEOTIDE SEQUENCE</scope>
    <source>
        <tissue evidence="1">Young leaves</tissue>
    </source>
</reference>
<dbReference type="AlphaFoldDB" id="A0A9Q0GVU1"/>
<name>A0A9Q0GVU1_9MAGN</name>
<evidence type="ECO:0000313" key="2">
    <source>
        <dbReference type="Proteomes" id="UP001141806"/>
    </source>
</evidence>
<organism evidence="1 2">
    <name type="scientific">Protea cynaroides</name>
    <dbReference type="NCBI Taxonomy" id="273540"/>
    <lineage>
        <taxon>Eukaryota</taxon>
        <taxon>Viridiplantae</taxon>
        <taxon>Streptophyta</taxon>
        <taxon>Embryophyta</taxon>
        <taxon>Tracheophyta</taxon>
        <taxon>Spermatophyta</taxon>
        <taxon>Magnoliopsida</taxon>
        <taxon>Proteales</taxon>
        <taxon>Proteaceae</taxon>
        <taxon>Protea</taxon>
    </lineage>
</organism>
<protein>
    <submittedName>
        <fullName evidence="1">Uncharacterized protein</fullName>
    </submittedName>
</protein>
<accession>A0A9Q0GVU1</accession>
<gene>
    <name evidence="1" type="ORF">NE237_029734</name>
</gene>
<evidence type="ECO:0000313" key="1">
    <source>
        <dbReference type="EMBL" id="KAJ4952902.1"/>
    </source>
</evidence>
<dbReference type="EMBL" id="JAMYWD010000012">
    <property type="protein sequence ID" value="KAJ4952902.1"/>
    <property type="molecule type" value="Genomic_DNA"/>
</dbReference>
<proteinExistence type="predicted"/>
<sequence>MRENPRALSARVVGGRVAGKEKEKVGWSADLKGETKGNCGSSSTEEEISGNSCCCLRRRRSIGNEVGSLIFGEFLHRIGEQWAFVEFNSGFMIPFEILTHLIGMSGVLSKP</sequence>
<dbReference type="Proteomes" id="UP001141806">
    <property type="component" value="Unassembled WGS sequence"/>
</dbReference>
<comment type="caution">
    <text evidence="1">The sequence shown here is derived from an EMBL/GenBank/DDBJ whole genome shotgun (WGS) entry which is preliminary data.</text>
</comment>